<keyword evidence="5" id="KW-0804">Transcription</keyword>
<keyword evidence="4" id="KW-0805">Transcription regulation</keyword>
<evidence type="ECO:0000256" key="6">
    <source>
        <dbReference type="ARBA" id="ARBA00023172"/>
    </source>
</evidence>
<gene>
    <name evidence="8" type="ORF">S893_21095</name>
</gene>
<evidence type="ECO:0000256" key="2">
    <source>
        <dbReference type="ARBA" id="ARBA00022558"/>
    </source>
</evidence>
<keyword evidence="6" id="KW-0233">DNA recombination</keyword>
<dbReference type="AlphaFoldDB" id="A0A5U2CJR3"/>
<dbReference type="PANTHER" id="PTHR30349:SF62">
    <property type="entry name" value="TYPE 1 FIMBRIAE REGULATORY PROTEIN FIMB-RELATED"/>
    <property type="match status" value="1"/>
</dbReference>
<feature type="domain" description="Tyr recombinase" evidence="7">
    <location>
        <begin position="1"/>
        <end position="183"/>
    </location>
</feature>
<evidence type="ECO:0000256" key="1">
    <source>
        <dbReference type="ARBA" id="ARBA00008857"/>
    </source>
</evidence>
<organism evidence="8">
    <name type="scientific">Salmonella enterica</name>
    <name type="common">Salmonella choleraesuis</name>
    <dbReference type="NCBI Taxonomy" id="28901"/>
    <lineage>
        <taxon>Bacteria</taxon>
        <taxon>Pseudomonadati</taxon>
        <taxon>Pseudomonadota</taxon>
        <taxon>Gammaproteobacteria</taxon>
        <taxon>Enterobacterales</taxon>
        <taxon>Enterobacteriaceae</taxon>
        <taxon>Salmonella</taxon>
    </lineage>
</organism>
<dbReference type="Pfam" id="PF00589">
    <property type="entry name" value="Phage_integrase"/>
    <property type="match status" value="1"/>
</dbReference>
<dbReference type="GO" id="GO:0015074">
    <property type="term" value="P:DNA integration"/>
    <property type="evidence" value="ECO:0007669"/>
    <property type="project" value="UniProtKB-KW"/>
</dbReference>
<dbReference type="GO" id="GO:0006310">
    <property type="term" value="P:DNA recombination"/>
    <property type="evidence" value="ECO:0007669"/>
    <property type="project" value="UniProtKB-KW"/>
</dbReference>
<proteinExistence type="inferred from homology"/>
<keyword evidence="2" id="KW-1029">Fimbrium biogenesis</keyword>
<dbReference type="RefSeq" id="WP_080078635.1">
    <property type="nucleotide sequence ID" value="NZ_MYLJ01000026.1"/>
</dbReference>
<evidence type="ECO:0000259" key="7">
    <source>
        <dbReference type="PROSITE" id="PS51898"/>
    </source>
</evidence>
<evidence type="ECO:0000256" key="3">
    <source>
        <dbReference type="ARBA" id="ARBA00022908"/>
    </source>
</evidence>
<dbReference type="PANTHER" id="PTHR30349">
    <property type="entry name" value="PHAGE INTEGRASE-RELATED"/>
    <property type="match status" value="1"/>
</dbReference>
<evidence type="ECO:0000256" key="5">
    <source>
        <dbReference type="ARBA" id="ARBA00023163"/>
    </source>
</evidence>
<dbReference type="InterPro" id="IPR002104">
    <property type="entry name" value="Integrase_catalytic"/>
</dbReference>
<dbReference type="GO" id="GO:0003677">
    <property type="term" value="F:DNA binding"/>
    <property type="evidence" value="ECO:0007669"/>
    <property type="project" value="InterPro"/>
</dbReference>
<protein>
    <submittedName>
        <fullName evidence="8">Tyrosine-type recombinase/integrase</fullName>
    </submittedName>
</protein>
<comment type="similarity">
    <text evidence="1">Belongs to the 'phage' integrase family.</text>
</comment>
<dbReference type="PROSITE" id="PS51898">
    <property type="entry name" value="TYR_RECOMBINASE"/>
    <property type="match status" value="1"/>
</dbReference>
<dbReference type="InterPro" id="IPR011010">
    <property type="entry name" value="DNA_brk_join_enz"/>
</dbReference>
<dbReference type="InterPro" id="IPR050090">
    <property type="entry name" value="Tyrosine_recombinase_XerCD"/>
</dbReference>
<accession>A0A5U2CJR3</accession>
<name>A0A5U2CJR3_SALER</name>
<dbReference type="Gene3D" id="1.10.443.10">
    <property type="entry name" value="Intergrase catalytic core"/>
    <property type="match status" value="1"/>
</dbReference>
<reference evidence="8" key="1">
    <citation type="submission" date="2018-07" db="EMBL/GenBank/DDBJ databases">
        <authorList>
            <consortium name="GenomeTrakr network: Whole genome sequencing for foodborne pathogen traceback"/>
        </authorList>
    </citation>
    <scope>NUCLEOTIDE SEQUENCE</scope>
    <source>
        <strain evidence="8">FDN0034</strain>
    </source>
</reference>
<sequence length="192" mass="22295">MRKYITRNEWLAFFNAISGSTSEVRDKSLFLMAYQHGLRVSELTGIKMSDLDFEGKTIYIRRLKNGLSTIHPLQNGTIQLLRMWLQVRQSCIVPGKYNDWLFISARGERLSRQWVYKLSQKYSQKAGFTIPFHPHMLRHACGYALADQGLDTRLIQDYLGHKNIHHTVLYTASNAARFSQVWRTLPSDIQGM</sequence>
<dbReference type="SUPFAM" id="SSF56349">
    <property type="entry name" value="DNA breaking-rejoining enzymes"/>
    <property type="match status" value="1"/>
</dbReference>
<dbReference type="EMBL" id="AAGKEV010000018">
    <property type="protein sequence ID" value="EBO9650613.1"/>
    <property type="molecule type" value="Genomic_DNA"/>
</dbReference>
<keyword evidence="3" id="KW-0229">DNA integration</keyword>
<evidence type="ECO:0000313" key="8">
    <source>
        <dbReference type="EMBL" id="EBO9650613.1"/>
    </source>
</evidence>
<evidence type="ECO:0000256" key="4">
    <source>
        <dbReference type="ARBA" id="ARBA00023015"/>
    </source>
</evidence>
<dbReference type="InterPro" id="IPR013762">
    <property type="entry name" value="Integrase-like_cat_sf"/>
</dbReference>
<comment type="caution">
    <text evidence="8">The sequence shown here is derived from an EMBL/GenBank/DDBJ whole genome shotgun (WGS) entry which is preliminary data.</text>
</comment>